<dbReference type="Proteomes" id="UP000031056">
    <property type="component" value="Unassembled WGS sequence"/>
</dbReference>
<dbReference type="PANTHER" id="PTHR10242:SF2">
    <property type="entry name" value="N-GLYCOSYLASE_DNA LYASE"/>
    <property type="match status" value="1"/>
</dbReference>
<dbReference type="GO" id="GO:0006285">
    <property type="term" value="P:base-excision repair, AP site formation"/>
    <property type="evidence" value="ECO:0007669"/>
    <property type="project" value="TreeGrafter"/>
</dbReference>
<keyword evidence="5" id="KW-0234">DNA repair</keyword>
<keyword evidence="3" id="KW-0227">DNA damage</keyword>
<dbReference type="Gene3D" id="1.10.1670.10">
    <property type="entry name" value="Helix-hairpin-Helix base-excision DNA repair enzymes (C-terminal)"/>
    <property type="match status" value="1"/>
</dbReference>
<keyword evidence="7" id="KW-0511">Multifunctional enzyme</keyword>
<comment type="caution">
    <text evidence="11">The sequence shown here is derived from an EMBL/GenBank/DDBJ whole genome shotgun (WGS) entry which is preliminary data.</text>
</comment>
<dbReference type="GeneID" id="26262290"/>
<evidence type="ECO:0000259" key="10">
    <source>
        <dbReference type="SMART" id="SM00478"/>
    </source>
</evidence>
<dbReference type="InterPro" id="IPR012904">
    <property type="entry name" value="OGG_N"/>
</dbReference>
<evidence type="ECO:0000313" key="12">
    <source>
        <dbReference type="Proteomes" id="UP000031056"/>
    </source>
</evidence>
<gene>
    <name evidence="11" type="ORF">M896_090760</name>
</gene>
<dbReference type="RefSeq" id="XP_014563192.1">
    <property type="nucleotide sequence ID" value="XM_014707706.1"/>
</dbReference>
<evidence type="ECO:0000256" key="5">
    <source>
        <dbReference type="ARBA" id="ARBA00023204"/>
    </source>
</evidence>
<dbReference type="SUPFAM" id="SSF48150">
    <property type="entry name" value="DNA-glycosylase"/>
    <property type="match status" value="1"/>
</dbReference>
<keyword evidence="8" id="KW-0326">Glycosidase</keyword>
<feature type="domain" description="HhH-GPD" evidence="10">
    <location>
        <begin position="120"/>
        <end position="281"/>
    </location>
</feature>
<dbReference type="GO" id="GO:0034039">
    <property type="term" value="F:8-oxo-7,8-dihydroguanine DNA N-glycosylase activity"/>
    <property type="evidence" value="ECO:0007669"/>
    <property type="project" value="TreeGrafter"/>
</dbReference>
<comment type="catalytic activity">
    <reaction evidence="9">
        <text>2'-deoxyribonucleotide-(2'-deoxyribose 5'-phosphate)-2'-deoxyribonucleotide-DNA = a 3'-end 2'-deoxyribonucleotide-(2,3-dehydro-2,3-deoxyribose 5'-phosphate)-DNA + a 5'-end 5'-phospho-2'-deoxyribonucleoside-DNA + H(+)</text>
        <dbReference type="Rhea" id="RHEA:66592"/>
        <dbReference type="Rhea" id="RHEA-COMP:13180"/>
        <dbReference type="Rhea" id="RHEA-COMP:16897"/>
        <dbReference type="Rhea" id="RHEA-COMP:17067"/>
        <dbReference type="ChEBI" id="CHEBI:15378"/>
        <dbReference type="ChEBI" id="CHEBI:136412"/>
        <dbReference type="ChEBI" id="CHEBI:157695"/>
        <dbReference type="ChEBI" id="CHEBI:167181"/>
        <dbReference type="EC" id="4.2.99.18"/>
    </reaction>
</comment>
<name>A0A0B2UJJ5_9MICR</name>
<evidence type="ECO:0000256" key="1">
    <source>
        <dbReference type="ARBA" id="ARBA00010679"/>
    </source>
</evidence>
<dbReference type="Gene3D" id="3.30.310.40">
    <property type="match status" value="1"/>
</dbReference>
<comment type="similarity">
    <text evidence="1">Belongs to the type-1 OGG1 family.</text>
</comment>
<organism evidence="11 12">
    <name type="scientific">Ordospora colligata OC4</name>
    <dbReference type="NCBI Taxonomy" id="1354746"/>
    <lineage>
        <taxon>Eukaryota</taxon>
        <taxon>Fungi</taxon>
        <taxon>Fungi incertae sedis</taxon>
        <taxon>Microsporidia</taxon>
        <taxon>Ordosporidae</taxon>
        <taxon>Ordospora</taxon>
    </lineage>
</organism>
<dbReference type="InParanoid" id="A0A0B2UJJ5"/>
<dbReference type="GO" id="GO:0140078">
    <property type="term" value="F:class I DNA-(apurinic or apyrimidinic site) endonuclease activity"/>
    <property type="evidence" value="ECO:0007669"/>
    <property type="project" value="UniProtKB-EC"/>
</dbReference>
<dbReference type="SMART" id="SM00478">
    <property type="entry name" value="ENDO3c"/>
    <property type="match status" value="1"/>
</dbReference>
<dbReference type="STRING" id="1354746.A0A0B2UJJ5"/>
<dbReference type="EC" id="4.2.99.18" evidence="2"/>
<evidence type="ECO:0000256" key="6">
    <source>
        <dbReference type="ARBA" id="ARBA00023239"/>
    </source>
</evidence>
<dbReference type="VEuPathDB" id="MicrosporidiaDB:M896_090760"/>
<evidence type="ECO:0000256" key="8">
    <source>
        <dbReference type="ARBA" id="ARBA00023295"/>
    </source>
</evidence>
<keyword evidence="6" id="KW-0456">Lyase</keyword>
<dbReference type="PANTHER" id="PTHR10242">
    <property type="entry name" value="8-OXOGUANINE DNA GLYCOSYLASE"/>
    <property type="match status" value="1"/>
</dbReference>
<dbReference type="Gene3D" id="1.10.340.30">
    <property type="entry name" value="Hypothetical protein, domain 2"/>
    <property type="match status" value="1"/>
</dbReference>
<dbReference type="EMBL" id="JOKQ01000009">
    <property type="protein sequence ID" value="KHN69150.1"/>
    <property type="molecule type" value="Genomic_DNA"/>
</dbReference>
<accession>A0A0B2UJJ5</accession>
<dbReference type="InterPro" id="IPR011257">
    <property type="entry name" value="DNA_glycosylase"/>
</dbReference>
<evidence type="ECO:0000313" key="11">
    <source>
        <dbReference type="EMBL" id="KHN69150.1"/>
    </source>
</evidence>
<proteinExistence type="inferred from homology"/>
<dbReference type="CDD" id="cd00056">
    <property type="entry name" value="ENDO3c"/>
    <property type="match status" value="1"/>
</dbReference>
<dbReference type="OrthoDB" id="238681at2759"/>
<dbReference type="GO" id="GO:0006289">
    <property type="term" value="P:nucleotide-excision repair"/>
    <property type="evidence" value="ECO:0007669"/>
    <property type="project" value="InterPro"/>
</dbReference>
<dbReference type="GO" id="GO:0005634">
    <property type="term" value="C:nucleus"/>
    <property type="evidence" value="ECO:0007669"/>
    <property type="project" value="TreeGrafter"/>
</dbReference>
<dbReference type="Pfam" id="PF07934">
    <property type="entry name" value="OGG_N"/>
    <property type="match status" value="1"/>
</dbReference>
<protein>
    <recommendedName>
        <fullName evidence="2">DNA-(apurinic or apyrimidinic site) lyase</fullName>
        <ecNumber evidence="2">4.2.99.18</ecNumber>
    </recommendedName>
</protein>
<reference evidence="11 12" key="1">
    <citation type="journal article" date="2014" name="MBio">
        <title>The Ordospora colligata genome; evolution of extreme reduction in microsporidia and host-to-parasite horizontal gene transfer.</title>
        <authorList>
            <person name="Pombert J.-F."/>
            <person name="Haag K.L."/>
            <person name="Beidas S."/>
            <person name="Ebert D."/>
            <person name="Keeling P.J."/>
        </authorList>
    </citation>
    <scope>NUCLEOTIDE SEQUENCE [LARGE SCALE GENOMIC DNA]</scope>
    <source>
        <strain evidence="11 12">OC4</strain>
    </source>
</reference>
<evidence type="ECO:0000256" key="9">
    <source>
        <dbReference type="ARBA" id="ARBA00044632"/>
    </source>
</evidence>
<dbReference type="InterPro" id="IPR052054">
    <property type="entry name" value="Oxidative_DNA_repair_enzyme"/>
</dbReference>
<keyword evidence="12" id="KW-1185">Reference proteome</keyword>
<evidence type="ECO:0000256" key="4">
    <source>
        <dbReference type="ARBA" id="ARBA00022801"/>
    </source>
</evidence>
<dbReference type="SUPFAM" id="SSF55945">
    <property type="entry name" value="TATA-box binding protein-like"/>
    <property type="match status" value="1"/>
</dbReference>
<evidence type="ECO:0000256" key="7">
    <source>
        <dbReference type="ARBA" id="ARBA00023268"/>
    </source>
</evidence>
<dbReference type="InterPro" id="IPR003265">
    <property type="entry name" value="HhH-GPD_domain"/>
</dbReference>
<dbReference type="GO" id="GO:0003684">
    <property type="term" value="F:damaged DNA binding"/>
    <property type="evidence" value="ECO:0007669"/>
    <property type="project" value="InterPro"/>
</dbReference>
<dbReference type="InterPro" id="IPR023170">
    <property type="entry name" value="HhH_base_excis_C"/>
</dbReference>
<evidence type="ECO:0000256" key="2">
    <source>
        <dbReference type="ARBA" id="ARBA00012720"/>
    </source>
</evidence>
<dbReference type="AlphaFoldDB" id="A0A0B2UJJ5"/>
<keyword evidence="4" id="KW-0378">Hydrolase</keyword>
<evidence type="ECO:0000256" key="3">
    <source>
        <dbReference type="ARBA" id="ARBA00022763"/>
    </source>
</evidence>
<dbReference type="HOGENOM" id="CLU_027543_3_2_1"/>
<sequence>MENEAKYNGWTIIDTCEEIDLEKTLFSGQVFSFVRTGECEYTGVVGEYLVSFMQKGQNVLYKVLHERKPVMNIHDAVCHFFTLDVHMHELAEKWKFDDKCLSGLRMLRNELIPTIFSFICSSNNNIPRITKMVWFLYSKGEFIMEYKGSRFHYFPSVDKLVNIEDELKANSFGYRARYVCDAAVYLKISSESIVNGNDCRKALLGIRGIGKKVADCILLIGLGKHSVVPIDTHILNYARKHFGISEIRMSSAMYDRVQEIYVNKYGKYAGIAQLYIFKTMVDLRSKKNTKLEMNNNQSEGI</sequence>